<dbReference type="PANTHER" id="PTHR38049:SF1">
    <property type="entry name" value="PROTEIN KINASE DOMAIN-CONTAINING PROTEIN"/>
    <property type="match status" value="1"/>
</dbReference>
<keyword evidence="3" id="KW-1185">Reference proteome</keyword>
<sequence>MTIGAIPTVIGVAEAIDAQKKQNQQAKDRIKFKLTAKFSTDDESPEQEAFVVFKDYKLYLDHPSHPVEGYRFNGYYFGYPGPEQHQGLVAPIADDPPMLNWIFADKDTGLLRHGSRSDSMGHIIGPWSWTEDEEYLTLEGEKSNFVAVENEDGTWTVHYDKKGDLEDVLTETRQIVDIELHRELQLGSPSGSQTRSGSRRSRARSRKQATAAQPEPPQQSDNYDEETADEEIQSPAPRQRRRGQRTQQKQRQGGGGGPLGGLTGDQLLPTGQVGETAGNLVNGATGTLSNVAGGALNKQDGGGGGGGGGGKSDTLRLRLDLNLEVEVTLKARIHGDLELALL</sequence>
<feature type="region of interest" description="Disordered" evidence="1">
    <location>
        <begin position="183"/>
        <end position="274"/>
    </location>
</feature>
<evidence type="ECO:0000256" key="1">
    <source>
        <dbReference type="SAM" id="MobiDB-lite"/>
    </source>
</evidence>
<accession>A0A4Q4THN4</accession>
<name>A0A4Q4THN4_9PEZI</name>
<evidence type="ECO:0000313" key="2">
    <source>
        <dbReference type="EMBL" id="RYP05037.1"/>
    </source>
</evidence>
<dbReference type="STRING" id="155417.A0A4Q4THN4"/>
<reference evidence="2 3" key="1">
    <citation type="submission" date="2018-06" db="EMBL/GenBank/DDBJ databases">
        <title>Complete Genomes of Monosporascus.</title>
        <authorList>
            <person name="Robinson A.J."/>
            <person name="Natvig D.O."/>
        </authorList>
    </citation>
    <scope>NUCLEOTIDE SEQUENCE [LARGE SCALE GENOMIC DNA]</scope>
    <source>
        <strain evidence="2 3">CBS 110550</strain>
    </source>
</reference>
<dbReference type="AlphaFoldDB" id="A0A4Q4THN4"/>
<feature type="compositionally biased region" description="Basic residues" evidence="1">
    <location>
        <begin position="197"/>
        <end position="207"/>
    </location>
</feature>
<protein>
    <submittedName>
        <fullName evidence="2">Uncharacterized protein</fullName>
    </submittedName>
</protein>
<feature type="compositionally biased region" description="Gly residues" evidence="1">
    <location>
        <begin position="252"/>
        <end position="263"/>
    </location>
</feature>
<organism evidence="2 3">
    <name type="scientific">Monosporascus ibericus</name>
    <dbReference type="NCBI Taxonomy" id="155417"/>
    <lineage>
        <taxon>Eukaryota</taxon>
        <taxon>Fungi</taxon>
        <taxon>Dikarya</taxon>
        <taxon>Ascomycota</taxon>
        <taxon>Pezizomycotina</taxon>
        <taxon>Sordariomycetes</taxon>
        <taxon>Xylariomycetidae</taxon>
        <taxon>Xylariales</taxon>
        <taxon>Xylariales incertae sedis</taxon>
        <taxon>Monosporascus</taxon>
    </lineage>
</organism>
<gene>
    <name evidence="2" type="ORF">DL764_004056</name>
</gene>
<comment type="caution">
    <text evidence="2">The sequence shown here is derived from an EMBL/GenBank/DDBJ whole genome shotgun (WGS) entry which is preliminary data.</text>
</comment>
<dbReference type="EMBL" id="QJNU01000184">
    <property type="protein sequence ID" value="RYP05037.1"/>
    <property type="molecule type" value="Genomic_DNA"/>
</dbReference>
<proteinExistence type="predicted"/>
<feature type="compositionally biased region" description="Acidic residues" evidence="1">
    <location>
        <begin position="222"/>
        <end position="232"/>
    </location>
</feature>
<dbReference type="Proteomes" id="UP000293360">
    <property type="component" value="Unassembled WGS sequence"/>
</dbReference>
<evidence type="ECO:0000313" key="3">
    <source>
        <dbReference type="Proteomes" id="UP000293360"/>
    </source>
</evidence>
<dbReference type="PANTHER" id="PTHR38049">
    <property type="entry name" value="RICIN B LECTIN DOMAIN-CONTAINING PROTEIN"/>
    <property type="match status" value="1"/>
</dbReference>
<dbReference type="OrthoDB" id="3928002at2759"/>